<reference evidence="8 9" key="1">
    <citation type="journal article" name="Sci. Rep.">
        <title>Genome-scale phylogenetic analyses confirm Olpidium as the closest living zoosporic fungus to the non-flagellated, terrestrial fungi.</title>
        <authorList>
            <person name="Chang Y."/>
            <person name="Rochon D."/>
            <person name="Sekimoto S."/>
            <person name="Wang Y."/>
            <person name="Chovatia M."/>
            <person name="Sandor L."/>
            <person name="Salamov A."/>
            <person name="Grigoriev I.V."/>
            <person name="Stajich J.E."/>
            <person name="Spatafora J.W."/>
        </authorList>
    </citation>
    <scope>NUCLEOTIDE SEQUENCE [LARGE SCALE GENOMIC DNA]</scope>
    <source>
        <strain evidence="8">S191</strain>
    </source>
</reference>
<feature type="domain" description="L-type lectin-like" evidence="7">
    <location>
        <begin position="108"/>
        <end position="333"/>
    </location>
</feature>
<dbReference type="GO" id="GO:0000139">
    <property type="term" value="C:Golgi membrane"/>
    <property type="evidence" value="ECO:0007669"/>
    <property type="project" value="TreeGrafter"/>
</dbReference>
<proteinExistence type="predicted"/>
<organism evidence="8 9">
    <name type="scientific">Olpidium bornovanus</name>
    <dbReference type="NCBI Taxonomy" id="278681"/>
    <lineage>
        <taxon>Eukaryota</taxon>
        <taxon>Fungi</taxon>
        <taxon>Fungi incertae sedis</taxon>
        <taxon>Olpidiomycota</taxon>
        <taxon>Olpidiomycotina</taxon>
        <taxon>Olpidiomycetes</taxon>
        <taxon>Olpidiales</taxon>
        <taxon>Olpidiaceae</taxon>
        <taxon>Olpidium</taxon>
    </lineage>
</organism>
<protein>
    <submittedName>
        <fullName evidence="8">Legume-like lectin family-domain-containing protein</fullName>
    </submittedName>
</protein>
<dbReference type="Gene3D" id="2.60.120.200">
    <property type="match status" value="1"/>
</dbReference>
<dbReference type="CDD" id="cd07308">
    <property type="entry name" value="lectin_leg-like"/>
    <property type="match status" value="1"/>
</dbReference>
<evidence type="ECO:0000313" key="9">
    <source>
        <dbReference type="Proteomes" id="UP000673691"/>
    </source>
</evidence>
<name>A0A8H8DK46_9FUNG</name>
<evidence type="ECO:0000256" key="3">
    <source>
        <dbReference type="ARBA" id="ARBA00022729"/>
    </source>
</evidence>
<dbReference type="EMBL" id="JAEFCI010003830">
    <property type="protein sequence ID" value="KAG5461316.1"/>
    <property type="molecule type" value="Genomic_DNA"/>
</dbReference>
<accession>A0A8H8DK46</accession>
<dbReference type="InterPro" id="IPR013320">
    <property type="entry name" value="ConA-like_dom_sf"/>
</dbReference>
<dbReference type="GO" id="GO:0005789">
    <property type="term" value="C:endoplasmic reticulum membrane"/>
    <property type="evidence" value="ECO:0007669"/>
    <property type="project" value="TreeGrafter"/>
</dbReference>
<evidence type="ECO:0000256" key="1">
    <source>
        <dbReference type="ARBA" id="ARBA00004479"/>
    </source>
</evidence>
<keyword evidence="2 6" id="KW-0812">Transmembrane</keyword>
<comment type="subcellular location">
    <subcellularLocation>
        <location evidence="1">Membrane</location>
        <topology evidence="1">Single-pass type I membrane protein</topology>
    </subcellularLocation>
</comment>
<dbReference type="GO" id="GO:0005793">
    <property type="term" value="C:endoplasmic reticulum-Golgi intermediate compartment"/>
    <property type="evidence" value="ECO:0007669"/>
    <property type="project" value="TreeGrafter"/>
</dbReference>
<evidence type="ECO:0000256" key="4">
    <source>
        <dbReference type="ARBA" id="ARBA00022989"/>
    </source>
</evidence>
<evidence type="ECO:0000256" key="5">
    <source>
        <dbReference type="ARBA" id="ARBA00023136"/>
    </source>
</evidence>
<keyword evidence="4 6" id="KW-1133">Transmembrane helix</keyword>
<dbReference type="OrthoDB" id="270293at2759"/>
<dbReference type="PANTHER" id="PTHR12223:SF45">
    <property type="entry name" value="RE50040P"/>
    <property type="match status" value="1"/>
</dbReference>
<keyword evidence="3" id="KW-0732">Signal</keyword>
<evidence type="ECO:0000256" key="6">
    <source>
        <dbReference type="SAM" id="Phobius"/>
    </source>
</evidence>
<dbReference type="SUPFAM" id="SSF49899">
    <property type="entry name" value="Concanavalin A-like lectins/glucanases"/>
    <property type="match status" value="1"/>
</dbReference>
<evidence type="ECO:0000259" key="7">
    <source>
        <dbReference type="PROSITE" id="PS51328"/>
    </source>
</evidence>
<dbReference type="Pfam" id="PF03388">
    <property type="entry name" value="Lectin_leg-like"/>
    <property type="match status" value="1"/>
</dbReference>
<evidence type="ECO:0000256" key="2">
    <source>
        <dbReference type="ARBA" id="ARBA00022692"/>
    </source>
</evidence>
<sequence>MVCASAALGDAARPVLAVCAALAAVALAAGLPLAVAAQQQQQQQPLSNARPSAAPPDLGDALFLVTSHSLNAPFVDQNLRNQCHRRDGSCQHLRYGVPVPLTGFDFGGDARRDQRVRYASLRRIRHFLTSGRTFFAEVVDSYKHIRLTPDRPSQMGWLWSKFPLTVPNWQVEFEFRIGSPDKGVLFGDGLAFWATTERSQPGPVFGNKQNFTGLGVFIDTYANGRNTHTVPYIIAMLGDGRTEYDQKNDGENNKLASCEANVRNKDFPTRARIKYTKGGVLEVDLLYKSSSKWTRCFDIKDIALPIAPYIGFTAVTGAVHGEKLLLARHYCNFGRQPPFVCCVSSFLLDIRAFLVVTFAPVLAVAAGALRRRRPRHYLGKDEWRYYGQKCGTAQGG</sequence>
<dbReference type="Proteomes" id="UP000673691">
    <property type="component" value="Unassembled WGS sequence"/>
</dbReference>
<dbReference type="GO" id="GO:0005537">
    <property type="term" value="F:D-mannose binding"/>
    <property type="evidence" value="ECO:0007669"/>
    <property type="project" value="TreeGrafter"/>
</dbReference>
<keyword evidence="5 6" id="KW-0472">Membrane</keyword>
<dbReference type="PANTHER" id="PTHR12223">
    <property type="entry name" value="VESICULAR MANNOSE-BINDING LECTIN"/>
    <property type="match status" value="1"/>
</dbReference>
<comment type="caution">
    <text evidence="8">The sequence shown here is derived from an EMBL/GenBank/DDBJ whole genome shotgun (WGS) entry which is preliminary data.</text>
</comment>
<dbReference type="GO" id="GO:0030134">
    <property type="term" value="C:COPII-coated ER to Golgi transport vesicle"/>
    <property type="evidence" value="ECO:0007669"/>
    <property type="project" value="TreeGrafter"/>
</dbReference>
<feature type="transmembrane region" description="Helical" evidence="6">
    <location>
        <begin position="350"/>
        <end position="369"/>
    </location>
</feature>
<dbReference type="GO" id="GO:0006888">
    <property type="term" value="P:endoplasmic reticulum to Golgi vesicle-mediated transport"/>
    <property type="evidence" value="ECO:0007669"/>
    <property type="project" value="TreeGrafter"/>
</dbReference>
<evidence type="ECO:0000313" key="8">
    <source>
        <dbReference type="EMBL" id="KAG5461316.1"/>
    </source>
</evidence>
<dbReference type="InterPro" id="IPR051136">
    <property type="entry name" value="Intracellular_Lectin-GPT"/>
</dbReference>
<gene>
    <name evidence="8" type="ORF">BJ554DRAFT_6506</name>
</gene>
<keyword evidence="9" id="KW-1185">Reference proteome</keyword>
<dbReference type="AlphaFoldDB" id="A0A8H8DK46"/>
<dbReference type="PROSITE" id="PS51328">
    <property type="entry name" value="L_LECTIN_LIKE"/>
    <property type="match status" value="1"/>
</dbReference>
<dbReference type="InterPro" id="IPR005052">
    <property type="entry name" value="Lectin_leg"/>
</dbReference>